<proteinExistence type="predicted"/>
<evidence type="ECO:0000259" key="2">
    <source>
        <dbReference type="Pfam" id="PF05378"/>
    </source>
</evidence>
<reference evidence="3 4" key="1">
    <citation type="submission" date="2017-12" db="EMBL/GenBank/DDBJ databases">
        <authorList>
            <person name="Hurst M.R.H."/>
        </authorList>
    </citation>
    <scope>NUCLEOTIDE SEQUENCE [LARGE SCALE GENOMIC DNA]</scope>
    <source>
        <strain evidence="3 4">SY-3-19</strain>
    </source>
</reference>
<dbReference type="PANTHER" id="PTHR11365">
    <property type="entry name" value="5-OXOPROLINASE RELATED"/>
    <property type="match status" value="1"/>
</dbReference>
<dbReference type="PANTHER" id="PTHR11365:SF10">
    <property type="entry name" value="HYDANTOINASE_OXOPROLINASE"/>
    <property type="match status" value="1"/>
</dbReference>
<organism evidence="3 4">
    <name type="scientific">Hyphococcus luteus</name>
    <dbReference type="NCBI Taxonomy" id="2058213"/>
    <lineage>
        <taxon>Bacteria</taxon>
        <taxon>Pseudomonadati</taxon>
        <taxon>Pseudomonadota</taxon>
        <taxon>Alphaproteobacteria</taxon>
        <taxon>Parvularculales</taxon>
        <taxon>Parvularculaceae</taxon>
        <taxon>Hyphococcus</taxon>
    </lineage>
</organism>
<comment type="caution">
    <text evidence="3">The sequence shown here is derived from an EMBL/GenBank/DDBJ whole genome shotgun (WGS) entry which is preliminary data.</text>
</comment>
<dbReference type="InterPro" id="IPR002821">
    <property type="entry name" value="Hydantoinase_A"/>
</dbReference>
<evidence type="ECO:0000313" key="4">
    <source>
        <dbReference type="Proteomes" id="UP000239504"/>
    </source>
</evidence>
<dbReference type="InterPro" id="IPR043129">
    <property type="entry name" value="ATPase_NBD"/>
</dbReference>
<dbReference type="EMBL" id="PJCH01000015">
    <property type="protein sequence ID" value="PQA86007.1"/>
    <property type="molecule type" value="Genomic_DNA"/>
</dbReference>
<dbReference type="RefSeq" id="WP_104831219.1">
    <property type="nucleotide sequence ID" value="NZ_PJCH01000015.1"/>
</dbReference>
<evidence type="ECO:0000259" key="1">
    <source>
        <dbReference type="Pfam" id="PF01968"/>
    </source>
</evidence>
<dbReference type="InterPro" id="IPR045079">
    <property type="entry name" value="Oxoprolinase-like"/>
</dbReference>
<name>A0A2S7K0H4_9PROT</name>
<accession>A0A2S7K0H4</accession>
<protein>
    <submittedName>
        <fullName evidence="3">Hydantoinase subunit beta</fullName>
    </submittedName>
</protein>
<dbReference type="OrthoDB" id="9759608at2"/>
<dbReference type="GO" id="GO:0016787">
    <property type="term" value="F:hydrolase activity"/>
    <property type="evidence" value="ECO:0007669"/>
    <property type="project" value="InterPro"/>
</dbReference>
<feature type="domain" description="Hydantoinase/oxoprolinase N-terminal" evidence="2">
    <location>
        <begin position="2"/>
        <end position="170"/>
    </location>
</feature>
<keyword evidence="4" id="KW-1185">Reference proteome</keyword>
<dbReference type="Gene3D" id="3.30.420.40">
    <property type="match status" value="1"/>
</dbReference>
<dbReference type="InterPro" id="IPR008040">
    <property type="entry name" value="Hydant_A_N"/>
</dbReference>
<dbReference type="SUPFAM" id="SSF53067">
    <property type="entry name" value="Actin-like ATPase domain"/>
    <property type="match status" value="2"/>
</dbReference>
<dbReference type="AlphaFoldDB" id="A0A2S7K0H4"/>
<feature type="domain" description="Hydantoinase A/oxoprolinase" evidence="1">
    <location>
        <begin position="191"/>
        <end position="358"/>
    </location>
</feature>
<dbReference type="Pfam" id="PF01968">
    <property type="entry name" value="Hydantoinase_A"/>
    <property type="match status" value="1"/>
</dbReference>
<evidence type="ECO:0000313" key="3">
    <source>
        <dbReference type="EMBL" id="PQA86007.1"/>
    </source>
</evidence>
<sequence>MRIGVDVGGTNTDAALMDGDRVVATAKTATTGDVGSGVVSAISSVLSEARQSPASIDVVMIGTTHFTNAIVERKGLARVAVIRLCLPATRSLPPMIDWPADLAEIIGDDVYLAKGGYEFDGRLISPLDPAEIADIADDIVRKGVRNIAISSVFAPLNAAMEQGAAEIIKARAPEATITLSYEIGRVGLLERENATIFNAALTDLAVDVVAAFQNALKELDIAAPLYISQNDGTLMSAETVARYPVHTFASGPTNSMRGAAFLCDAKDAIVVDIGGTTTDVGVLIGGFPRQASSRVDIGGVRTNFRMPDVYSIGIGGGSIVSTDGGVKVGPKSVGYRLPEEARVFGGDVLTATDIVVASGCAEIGDAAQVSDLEGDLVEAAGREINFKVNEAIDRVKTSAAKAPVILVGGGAVLVTDDLPAASEVIRPDHAAVANAIGASIAQVGGEIDKVYDFDALGREAALDSARAEARERAIEAGADPQSIEIMQVEEIPLAYLPGAVRVNVKAVGDLAAAKPARTKEAGQ</sequence>
<dbReference type="Proteomes" id="UP000239504">
    <property type="component" value="Unassembled WGS sequence"/>
</dbReference>
<gene>
    <name evidence="3" type="ORF">CW354_16640</name>
</gene>
<dbReference type="Pfam" id="PF05378">
    <property type="entry name" value="Hydant_A_N"/>
    <property type="match status" value="1"/>
</dbReference>